<keyword evidence="6" id="KW-1185">Reference proteome</keyword>
<dbReference type="InterPro" id="IPR036428">
    <property type="entry name" value="PCD_sf"/>
</dbReference>
<dbReference type="RefSeq" id="WP_055449344.1">
    <property type="nucleotide sequence ID" value="NZ_CYHF01000001.1"/>
</dbReference>
<keyword evidence="4" id="KW-0456">Lyase</keyword>
<dbReference type="InterPro" id="IPR001533">
    <property type="entry name" value="Pterin_deHydtase"/>
</dbReference>
<evidence type="ECO:0000256" key="4">
    <source>
        <dbReference type="ARBA" id="ARBA00023239"/>
    </source>
</evidence>
<dbReference type="SUPFAM" id="SSF55248">
    <property type="entry name" value="PCD-like"/>
    <property type="match status" value="1"/>
</dbReference>
<evidence type="ECO:0000256" key="3">
    <source>
        <dbReference type="ARBA" id="ARBA00013252"/>
    </source>
</evidence>
<dbReference type="GO" id="GO:0008124">
    <property type="term" value="F:4-alpha-hydroxytetrahydrobiopterin dehydratase activity"/>
    <property type="evidence" value="ECO:0007669"/>
    <property type="project" value="UniProtKB-EC"/>
</dbReference>
<comment type="similarity">
    <text evidence="2">Belongs to the pterin-4-alpha-carbinolamine dehydratase family.</text>
</comment>
<proteinExistence type="inferred from homology"/>
<dbReference type="EC" id="4.2.1.96" evidence="3"/>
<dbReference type="AlphaFoldDB" id="A0A0K6HST6"/>
<comment type="catalytic activity">
    <reaction evidence="1">
        <text>(4aS,6R)-4a-hydroxy-L-erythro-5,6,7,8-tetrahydrobiopterin = (6R)-L-erythro-6,7-dihydrobiopterin + H2O</text>
        <dbReference type="Rhea" id="RHEA:11920"/>
        <dbReference type="ChEBI" id="CHEBI:15377"/>
        <dbReference type="ChEBI" id="CHEBI:15642"/>
        <dbReference type="ChEBI" id="CHEBI:43120"/>
        <dbReference type="EC" id="4.2.1.96"/>
    </reaction>
</comment>
<evidence type="ECO:0000256" key="2">
    <source>
        <dbReference type="ARBA" id="ARBA00006472"/>
    </source>
</evidence>
<dbReference type="GO" id="GO:0006729">
    <property type="term" value="P:tetrahydrobiopterin biosynthetic process"/>
    <property type="evidence" value="ECO:0007669"/>
    <property type="project" value="InterPro"/>
</dbReference>
<accession>A0A0K6HST6</accession>
<dbReference type="STRING" id="339866.GCA_001418255_00408"/>
<sequence>MDDNQTGWREQGKPPTLFKRFAFGNYGQTRDFLDALAALAEETGQHPQNINFGTTYVNITLDAEDGKTMGEAERAFAARIDALAAGPG</sequence>
<dbReference type="Pfam" id="PF01329">
    <property type="entry name" value="Pterin_4a"/>
    <property type="match status" value="1"/>
</dbReference>
<dbReference type="EMBL" id="CYHF01000001">
    <property type="protein sequence ID" value="CUA93911.1"/>
    <property type="molecule type" value="Genomic_DNA"/>
</dbReference>
<evidence type="ECO:0000313" key="5">
    <source>
        <dbReference type="EMBL" id="CUA93911.1"/>
    </source>
</evidence>
<protein>
    <recommendedName>
        <fullName evidence="3">4a-hydroxytetrahydrobiopterin dehydratase</fullName>
        <ecNumber evidence="3">4.2.1.96</ecNumber>
    </recommendedName>
</protein>
<reference evidence="6" key="1">
    <citation type="submission" date="2015-08" db="EMBL/GenBank/DDBJ databases">
        <authorList>
            <person name="Varghese N."/>
        </authorList>
    </citation>
    <scope>NUCLEOTIDE SEQUENCE [LARGE SCALE GENOMIC DNA]</scope>
    <source>
        <strain evidence="6">DSM 18181</strain>
    </source>
</reference>
<dbReference type="Gene3D" id="3.30.1360.20">
    <property type="entry name" value="Transcriptional coactivator/pterin dehydratase"/>
    <property type="match status" value="1"/>
</dbReference>
<organism evidence="5 6">
    <name type="scientific">Thiomonas bhubaneswarensis</name>
    <dbReference type="NCBI Taxonomy" id="339866"/>
    <lineage>
        <taxon>Bacteria</taxon>
        <taxon>Pseudomonadati</taxon>
        <taxon>Pseudomonadota</taxon>
        <taxon>Betaproteobacteria</taxon>
        <taxon>Burkholderiales</taxon>
        <taxon>Thiomonas</taxon>
    </lineage>
</organism>
<name>A0A0K6HST6_9BURK</name>
<dbReference type="Proteomes" id="UP000183649">
    <property type="component" value="Unassembled WGS sequence"/>
</dbReference>
<evidence type="ECO:0000256" key="1">
    <source>
        <dbReference type="ARBA" id="ARBA00001554"/>
    </source>
</evidence>
<dbReference type="OrthoDB" id="5297462at2"/>
<evidence type="ECO:0000313" key="6">
    <source>
        <dbReference type="Proteomes" id="UP000183649"/>
    </source>
</evidence>
<gene>
    <name evidence="5" type="ORF">Ga0061069_101410</name>
</gene>